<evidence type="ECO:0000313" key="11">
    <source>
        <dbReference type="Proteomes" id="UP000754644"/>
    </source>
</evidence>
<dbReference type="InterPro" id="IPR013328">
    <property type="entry name" value="6PGD_dom2"/>
</dbReference>
<evidence type="ECO:0000256" key="5">
    <source>
        <dbReference type="ARBA" id="ARBA00023002"/>
    </source>
</evidence>
<gene>
    <name evidence="10" type="ORF">HQ497_04170</name>
</gene>
<evidence type="ECO:0000259" key="9">
    <source>
        <dbReference type="Pfam" id="PF08546"/>
    </source>
</evidence>
<sequence length="324" mass="34488">MRYIIYGAGAIGGTIGACLHRSGADVLLIARGTHFDRLAADGLTYRSPNISETLQIPVVDHPAKITFRADDVLLLTMKSQHTEAALETLATLAPPDLAIICAQNGVANEAMAARKFRQVYGMLVMLPATHLVPAEVLHHASGIGGVLDVGRYQTGVDSCIQQVAEDVTRAGFLCAADPRPMRWKYAKLLQNLGNAFQAVCSPGPQDRDVMSLVRQEALACYAAANIDCATQAEVKTRHSVITMGSIDGIEHGGGSSWQSLSRGTGDIEADYLNGEICLLGQQQGVPTPANEVLRYLANQAAFHRTPPGQFNATQIAAMIADLAA</sequence>
<evidence type="ECO:0000256" key="3">
    <source>
        <dbReference type="ARBA" id="ARBA00019465"/>
    </source>
</evidence>
<evidence type="ECO:0000313" key="10">
    <source>
        <dbReference type="EMBL" id="NQV64543.1"/>
    </source>
</evidence>
<dbReference type="SUPFAM" id="SSF48179">
    <property type="entry name" value="6-phosphogluconate dehydrogenase C-terminal domain-like"/>
    <property type="match status" value="1"/>
</dbReference>
<dbReference type="InterPro" id="IPR008927">
    <property type="entry name" value="6-PGluconate_DH-like_C_sf"/>
</dbReference>
<dbReference type="GO" id="GO:0005737">
    <property type="term" value="C:cytoplasm"/>
    <property type="evidence" value="ECO:0007669"/>
    <property type="project" value="TreeGrafter"/>
</dbReference>
<dbReference type="Pfam" id="PF02558">
    <property type="entry name" value="ApbA"/>
    <property type="match status" value="1"/>
</dbReference>
<dbReference type="EC" id="1.1.1.169" evidence="2"/>
<evidence type="ECO:0000256" key="2">
    <source>
        <dbReference type="ARBA" id="ARBA00013014"/>
    </source>
</evidence>
<evidence type="ECO:0000256" key="6">
    <source>
        <dbReference type="ARBA" id="ARBA00032024"/>
    </source>
</evidence>
<dbReference type="GO" id="GO:0015940">
    <property type="term" value="P:pantothenate biosynthetic process"/>
    <property type="evidence" value="ECO:0007669"/>
    <property type="project" value="UniProtKB-KW"/>
</dbReference>
<organism evidence="10 11">
    <name type="scientific">SAR86 cluster bacterium</name>
    <dbReference type="NCBI Taxonomy" id="2030880"/>
    <lineage>
        <taxon>Bacteria</taxon>
        <taxon>Pseudomonadati</taxon>
        <taxon>Pseudomonadota</taxon>
        <taxon>Gammaproteobacteria</taxon>
        <taxon>SAR86 cluster</taxon>
    </lineage>
</organism>
<keyword evidence="4" id="KW-0566">Pantothenate biosynthesis</keyword>
<accession>A0A973A8A7</accession>
<feature type="domain" description="Ketopantoate reductase N-terminal" evidence="8">
    <location>
        <begin position="4"/>
        <end position="142"/>
    </location>
</feature>
<dbReference type="SUPFAM" id="SSF51735">
    <property type="entry name" value="NAD(P)-binding Rossmann-fold domains"/>
    <property type="match status" value="1"/>
</dbReference>
<dbReference type="Gene3D" id="1.10.1040.10">
    <property type="entry name" value="N-(1-d-carboxylethyl)-l-norvaline Dehydrogenase, domain 2"/>
    <property type="match status" value="1"/>
</dbReference>
<evidence type="ECO:0000256" key="4">
    <source>
        <dbReference type="ARBA" id="ARBA00022655"/>
    </source>
</evidence>
<dbReference type="InterPro" id="IPR013752">
    <property type="entry name" value="KPA_reductase"/>
</dbReference>
<comment type="pathway">
    <text evidence="1">Cofactor biosynthesis; (R)-pantothenate biosynthesis; (R)-pantoate from 3-methyl-2-oxobutanoate: step 2/2.</text>
</comment>
<dbReference type="Pfam" id="PF08546">
    <property type="entry name" value="ApbA_C"/>
    <property type="match status" value="1"/>
</dbReference>
<dbReference type="PROSITE" id="PS51257">
    <property type="entry name" value="PROKAR_LIPOPROTEIN"/>
    <property type="match status" value="1"/>
</dbReference>
<evidence type="ECO:0000259" key="8">
    <source>
        <dbReference type="Pfam" id="PF02558"/>
    </source>
</evidence>
<comment type="caution">
    <text evidence="10">The sequence shown here is derived from an EMBL/GenBank/DDBJ whole genome shotgun (WGS) entry which is preliminary data.</text>
</comment>
<dbReference type="InterPro" id="IPR013332">
    <property type="entry name" value="KPR_N"/>
</dbReference>
<evidence type="ECO:0000256" key="1">
    <source>
        <dbReference type="ARBA" id="ARBA00004994"/>
    </source>
</evidence>
<dbReference type="InterPro" id="IPR036291">
    <property type="entry name" value="NAD(P)-bd_dom_sf"/>
</dbReference>
<dbReference type="EMBL" id="JABMOJ010000149">
    <property type="protein sequence ID" value="NQV64543.1"/>
    <property type="molecule type" value="Genomic_DNA"/>
</dbReference>
<protein>
    <recommendedName>
        <fullName evidence="3">2-dehydropantoate 2-reductase</fullName>
        <ecNumber evidence="2">1.1.1.169</ecNumber>
    </recommendedName>
    <alternativeName>
        <fullName evidence="6">Ketopantoate reductase</fullName>
    </alternativeName>
</protein>
<evidence type="ECO:0000256" key="7">
    <source>
        <dbReference type="ARBA" id="ARBA00048793"/>
    </source>
</evidence>
<name>A0A973A8A7_9GAMM</name>
<dbReference type="GO" id="GO:0008677">
    <property type="term" value="F:2-dehydropantoate 2-reductase activity"/>
    <property type="evidence" value="ECO:0007669"/>
    <property type="project" value="UniProtKB-EC"/>
</dbReference>
<proteinExistence type="predicted"/>
<dbReference type="AlphaFoldDB" id="A0A973A8A7"/>
<feature type="domain" description="Ketopantoate reductase C-terminal" evidence="9">
    <location>
        <begin position="205"/>
        <end position="298"/>
    </location>
</feature>
<dbReference type="InterPro" id="IPR051402">
    <property type="entry name" value="KPR-Related"/>
</dbReference>
<dbReference type="Proteomes" id="UP000754644">
    <property type="component" value="Unassembled WGS sequence"/>
</dbReference>
<keyword evidence="5" id="KW-0560">Oxidoreductase</keyword>
<dbReference type="Gene3D" id="3.40.50.720">
    <property type="entry name" value="NAD(P)-binding Rossmann-like Domain"/>
    <property type="match status" value="1"/>
</dbReference>
<dbReference type="PANTHER" id="PTHR21708">
    <property type="entry name" value="PROBABLE 2-DEHYDROPANTOATE 2-REDUCTASE"/>
    <property type="match status" value="1"/>
</dbReference>
<dbReference type="PANTHER" id="PTHR21708:SF26">
    <property type="entry name" value="2-DEHYDROPANTOATE 2-REDUCTASE"/>
    <property type="match status" value="1"/>
</dbReference>
<reference evidence="10" key="1">
    <citation type="submission" date="2020-05" db="EMBL/GenBank/DDBJ databases">
        <title>Sulfur intermediates as new biogeochemical hubs in an aquatic model microbial ecosystem.</title>
        <authorList>
            <person name="Vigneron A."/>
        </authorList>
    </citation>
    <scope>NUCLEOTIDE SEQUENCE</scope>
    <source>
        <strain evidence="10">Bin.250</strain>
    </source>
</reference>
<comment type="catalytic activity">
    <reaction evidence="7">
        <text>(R)-pantoate + NADP(+) = 2-dehydropantoate + NADPH + H(+)</text>
        <dbReference type="Rhea" id="RHEA:16233"/>
        <dbReference type="ChEBI" id="CHEBI:11561"/>
        <dbReference type="ChEBI" id="CHEBI:15378"/>
        <dbReference type="ChEBI" id="CHEBI:15980"/>
        <dbReference type="ChEBI" id="CHEBI:57783"/>
        <dbReference type="ChEBI" id="CHEBI:58349"/>
        <dbReference type="EC" id="1.1.1.169"/>
    </reaction>
</comment>